<dbReference type="InterPro" id="IPR018957">
    <property type="entry name" value="Znf_C3HC4_RING-type"/>
</dbReference>
<dbReference type="AlphaFoldDB" id="A0A1R3JWJ0"/>
<keyword evidence="4 6" id="KW-0863">Zinc-finger</keyword>
<dbReference type="Gene3D" id="3.30.40.10">
    <property type="entry name" value="Zinc/RING finger domain, C3HC4 (zinc finger)"/>
    <property type="match status" value="1"/>
</dbReference>
<accession>A0A1R3JWJ0</accession>
<keyword evidence="9" id="KW-1185">Reference proteome</keyword>
<keyword evidence="3" id="KW-0479">Metal-binding</keyword>
<proteinExistence type="inferred from homology"/>
<comment type="caution">
    <text evidence="8">The sequence shown here is derived from an EMBL/GenBank/DDBJ whole genome shotgun (WGS) entry which is preliminary data.</text>
</comment>
<dbReference type="Gramene" id="OMO99222">
    <property type="protein sequence ID" value="OMO99222"/>
    <property type="gene ID" value="CCACVL1_03885"/>
</dbReference>
<feature type="domain" description="RING-type" evidence="7">
    <location>
        <begin position="67"/>
        <end position="112"/>
    </location>
</feature>
<evidence type="ECO:0000256" key="3">
    <source>
        <dbReference type="ARBA" id="ARBA00022723"/>
    </source>
</evidence>
<dbReference type="EMBL" id="AWWV01006910">
    <property type="protein sequence ID" value="OMO99222.1"/>
    <property type="molecule type" value="Genomic_DNA"/>
</dbReference>
<dbReference type="PROSITE" id="PS50089">
    <property type="entry name" value="ZF_RING_2"/>
    <property type="match status" value="1"/>
</dbReference>
<evidence type="ECO:0000259" key="7">
    <source>
        <dbReference type="PROSITE" id="PS50089"/>
    </source>
</evidence>
<dbReference type="GO" id="GO:0008270">
    <property type="term" value="F:zinc ion binding"/>
    <property type="evidence" value="ECO:0007669"/>
    <property type="project" value="UniProtKB-KW"/>
</dbReference>
<evidence type="ECO:0000256" key="5">
    <source>
        <dbReference type="ARBA" id="ARBA00022833"/>
    </source>
</evidence>
<name>A0A1R3JWJ0_COCAP</name>
<dbReference type="OrthoDB" id="933251at2759"/>
<keyword evidence="5" id="KW-0862">Zinc</keyword>
<organism evidence="8 9">
    <name type="scientific">Corchorus capsularis</name>
    <name type="common">Jute</name>
    <dbReference type="NCBI Taxonomy" id="210143"/>
    <lineage>
        <taxon>Eukaryota</taxon>
        <taxon>Viridiplantae</taxon>
        <taxon>Streptophyta</taxon>
        <taxon>Embryophyta</taxon>
        <taxon>Tracheophyta</taxon>
        <taxon>Spermatophyta</taxon>
        <taxon>Magnoliopsida</taxon>
        <taxon>eudicotyledons</taxon>
        <taxon>Gunneridae</taxon>
        <taxon>Pentapetalae</taxon>
        <taxon>rosids</taxon>
        <taxon>malvids</taxon>
        <taxon>Malvales</taxon>
        <taxon>Malvaceae</taxon>
        <taxon>Grewioideae</taxon>
        <taxon>Apeibeae</taxon>
        <taxon>Corchorus</taxon>
    </lineage>
</organism>
<dbReference type="InterPro" id="IPR001841">
    <property type="entry name" value="Znf_RING"/>
</dbReference>
<comment type="function">
    <text evidence="1">Might act as an E3 ubiquitin-protein ligase, or as part of E3 complex, which accepts ubiquitin from specific E2 ubiquitin-conjugating enzymes and then transfers it to substrates.</text>
</comment>
<dbReference type="InterPro" id="IPR031127">
    <property type="entry name" value="E3_UB_ligase_RBR"/>
</dbReference>
<dbReference type="SUPFAM" id="SSF57850">
    <property type="entry name" value="RING/U-box"/>
    <property type="match status" value="1"/>
</dbReference>
<protein>
    <submittedName>
        <fullName evidence="8">Zinc finger, C3HC4 RING-type</fullName>
    </submittedName>
</protein>
<evidence type="ECO:0000313" key="8">
    <source>
        <dbReference type="EMBL" id="OMO99222.1"/>
    </source>
</evidence>
<reference evidence="8 9" key="1">
    <citation type="submission" date="2013-09" db="EMBL/GenBank/DDBJ databases">
        <title>Corchorus capsularis genome sequencing.</title>
        <authorList>
            <person name="Alam M."/>
            <person name="Haque M.S."/>
            <person name="Islam M.S."/>
            <person name="Emdad E.M."/>
            <person name="Islam M.M."/>
            <person name="Ahmed B."/>
            <person name="Halim A."/>
            <person name="Hossen Q.M.M."/>
            <person name="Hossain M.Z."/>
            <person name="Ahmed R."/>
            <person name="Khan M.M."/>
            <person name="Islam R."/>
            <person name="Rashid M.M."/>
            <person name="Khan S.A."/>
            <person name="Rahman M.S."/>
            <person name="Alam M."/>
        </authorList>
    </citation>
    <scope>NUCLEOTIDE SEQUENCE [LARGE SCALE GENOMIC DNA]</scope>
    <source>
        <strain evidence="9">cv. CVL-1</strain>
        <tissue evidence="8">Whole seedling</tissue>
    </source>
</reference>
<dbReference type="GO" id="GO:0004842">
    <property type="term" value="F:ubiquitin-protein transferase activity"/>
    <property type="evidence" value="ECO:0007669"/>
    <property type="project" value="InterPro"/>
</dbReference>
<comment type="similarity">
    <text evidence="2">Belongs to the RBR family. Ariadne subfamily.</text>
</comment>
<dbReference type="PANTHER" id="PTHR11685">
    <property type="entry name" value="RBR FAMILY RING FINGER AND IBR DOMAIN-CONTAINING"/>
    <property type="match status" value="1"/>
</dbReference>
<dbReference type="STRING" id="210143.A0A1R3JWJ0"/>
<evidence type="ECO:0000256" key="4">
    <source>
        <dbReference type="ARBA" id="ARBA00022771"/>
    </source>
</evidence>
<evidence type="ECO:0000256" key="2">
    <source>
        <dbReference type="ARBA" id="ARBA00005884"/>
    </source>
</evidence>
<dbReference type="Proteomes" id="UP000188268">
    <property type="component" value="Unassembled WGS sequence"/>
</dbReference>
<dbReference type="GO" id="GO:0016567">
    <property type="term" value="P:protein ubiquitination"/>
    <property type="evidence" value="ECO:0007669"/>
    <property type="project" value="InterPro"/>
</dbReference>
<evidence type="ECO:0000256" key="6">
    <source>
        <dbReference type="PROSITE-ProRule" id="PRU00175"/>
    </source>
</evidence>
<sequence length="160" mass="18385">MSPRESEERLMSRRLGPVNDVYYYKRSPTATMGMMVRKNYKGKEKIVIHEWLGEMKPKSKLKGLGFCKICQDYSAIEWMFAVKRCKHSFCPDCTRQHIATSMKENMIKIPCPDSGCACFITPKTCQFLLPDEVIDRWATAVTCSQSPPLDLDNYPITTIT</sequence>
<dbReference type="InterPro" id="IPR013083">
    <property type="entry name" value="Znf_RING/FYVE/PHD"/>
</dbReference>
<dbReference type="FunFam" id="3.30.40.10:FF:000230">
    <property type="entry name" value="RBR-type E3 ubiquitin transferase"/>
    <property type="match status" value="1"/>
</dbReference>
<evidence type="ECO:0000313" key="9">
    <source>
        <dbReference type="Proteomes" id="UP000188268"/>
    </source>
</evidence>
<evidence type="ECO:0000256" key="1">
    <source>
        <dbReference type="ARBA" id="ARBA00003976"/>
    </source>
</evidence>
<gene>
    <name evidence="8" type="ORF">CCACVL1_03885</name>
</gene>
<dbReference type="Pfam" id="PF00097">
    <property type="entry name" value="zf-C3HC4"/>
    <property type="match status" value="1"/>
</dbReference>